<dbReference type="AlphaFoldDB" id="A0AA38HQE9"/>
<name>A0AA38HQE9_9CUCU</name>
<accession>A0AA38HQE9</accession>
<dbReference type="EMBL" id="JALNTZ010000009">
    <property type="protein sequence ID" value="KAJ3641719.1"/>
    <property type="molecule type" value="Genomic_DNA"/>
</dbReference>
<keyword evidence="2" id="KW-1185">Reference proteome</keyword>
<organism evidence="1 2">
    <name type="scientific">Zophobas morio</name>
    <dbReference type="NCBI Taxonomy" id="2755281"/>
    <lineage>
        <taxon>Eukaryota</taxon>
        <taxon>Metazoa</taxon>
        <taxon>Ecdysozoa</taxon>
        <taxon>Arthropoda</taxon>
        <taxon>Hexapoda</taxon>
        <taxon>Insecta</taxon>
        <taxon>Pterygota</taxon>
        <taxon>Neoptera</taxon>
        <taxon>Endopterygota</taxon>
        <taxon>Coleoptera</taxon>
        <taxon>Polyphaga</taxon>
        <taxon>Cucujiformia</taxon>
        <taxon>Tenebrionidae</taxon>
        <taxon>Zophobas</taxon>
    </lineage>
</organism>
<gene>
    <name evidence="1" type="ORF">Zmor_028201</name>
</gene>
<evidence type="ECO:0000313" key="1">
    <source>
        <dbReference type="EMBL" id="KAJ3641719.1"/>
    </source>
</evidence>
<protein>
    <submittedName>
        <fullName evidence="1">Uncharacterized protein</fullName>
    </submittedName>
</protein>
<proteinExistence type="predicted"/>
<evidence type="ECO:0000313" key="2">
    <source>
        <dbReference type="Proteomes" id="UP001168821"/>
    </source>
</evidence>
<reference evidence="1" key="1">
    <citation type="journal article" date="2023" name="G3 (Bethesda)">
        <title>Whole genome assemblies of Zophobas morio and Tenebrio molitor.</title>
        <authorList>
            <person name="Kaur S."/>
            <person name="Stinson S.A."/>
            <person name="diCenzo G.C."/>
        </authorList>
    </citation>
    <scope>NUCLEOTIDE SEQUENCE</scope>
    <source>
        <strain evidence="1">QUZm001</strain>
    </source>
</reference>
<comment type="caution">
    <text evidence="1">The sequence shown here is derived from an EMBL/GenBank/DDBJ whole genome shotgun (WGS) entry which is preliminary data.</text>
</comment>
<dbReference type="Proteomes" id="UP001168821">
    <property type="component" value="Unassembled WGS sequence"/>
</dbReference>
<sequence length="113" mass="13526">MCLPLAHLHFKCVVQVSRHVELAGFAPRKRLRNEITFNLRRICPFRVWRVNFPFLSRHITSTPHDKQCWKFELSQNWNVLDVMNTSEKQSTDLTVTARWRMDWTSPGLCRDRD</sequence>